<organism evidence="1">
    <name type="scientific">Arundo donax</name>
    <name type="common">Giant reed</name>
    <name type="synonym">Donax arundinaceus</name>
    <dbReference type="NCBI Taxonomy" id="35708"/>
    <lineage>
        <taxon>Eukaryota</taxon>
        <taxon>Viridiplantae</taxon>
        <taxon>Streptophyta</taxon>
        <taxon>Embryophyta</taxon>
        <taxon>Tracheophyta</taxon>
        <taxon>Spermatophyta</taxon>
        <taxon>Magnoliopsida</taxon>
        <taxon>Liliopsida</taxon>
        <taxon>Poales</taxon>
        <taxon>Poaceae</taxon>
        <taxon>PACMAD clade</taxon>
        <taxon>Arundinoideae</taxon>
        <taxon>Arundineae</taxon>
        <taxon>Arundo</taxon>
    </lineage>
</organism>
<reference evidence="1" key="2">
    <citation type="journal article" date="2015" name="Data Brief">
        <title>Shoot transcriptome of the giant reed, Arundo donax.</title>
        <authorList>
            <person name="Barrero R.A."/>
            <person name="Guerrero F.D."/>
            <person name="Moolhuijzen P."/>
            <person name="Goolsby J.A."/>
            <person name="Tidwell J."/>
            <person name="Bellgard S.E."/>
            <person name="Bellgard M.I."/>
        </authorList>
    </citation>
    <scope>NUCLEOTIDE SEQUENCE</scope>
    <source>
        <tissue evidence="1">Shoot tissue taken approximately 20 cm above the soil surface</tissue>
    </source>
</reference>
<reference evidence="1" key="1">
    <citation type="submission" date="2014-09" db="EMBL/GenBank/DDBJ databases">
        <authorList>
            <person name="Magalhaes I.L.F."/>
            <person name="Oliveira U."/>
            <person name="Santos F.R."/>
            <person name="Vidigal T.H.D.A."/>
            <person name="Brescovit A.D."/>
            <person name="Santos A.J."/>
        </authorList>
    </citation>
    <scope>NUCLEOTIDE SEQUENCE</scope>
    <source>
        <tissue evidence="1">Shoot tissue taken approximately 20 cm above the soil surface</tissue>
    </source>
</reference>
<protein>
    <submittedName>
        <fullName evidence="1">Uncharacterized protein</fullName>
    </submittedName>
</protein>
<dbReference type="EMBL" id="GBRH01194997">
    <property type="protein sequence ID" value="JAE02899.1"/>
    <property type="molecule type" value="Transcribed_RNA"/>
</dbReference>
<proteinExistence type="predicted"/>
<sequence>MLSIHINRGYLDPLQHVVSLRRLCSQFAIFG</sequence>
<accession>A0A0A9EV66</accession>
<dbReference type="AlphaFoldDB" id="A0A0A9EV66"/>
<name>A0A0A9EV66_ARUDO</name>
<evidence type="ECO:0000313" key="1">
    <source>
        <dbReference type="EMBL" id="JAE02899.1"/>
    </source>
</evidence>